<sequence length="188" mass="21427">MNKKSFLISILFLLFIFSCKNNNTNPDNTEPPPTKTDFEEKIESYQKDFSFDSDNIFESDLSMNNQTSFVKGTAIGTHYVGYDGKSLYTGTAGTIYWVKTIYLAEEVTWNGVKYLVKKEIPFNIDDIKTAIQSTEPEKVTVNDLTKVYENANDFIYCTSYPENAEIKRYAVLFFGGTSHYFGLIPPEA</sequence>
<feature type="chain" id="PRO_5046705992" description="Lipoprotein" evidence="1">
    <location>
        <begin position="24"/>
        <end position="188"/>
    </location>
</feature>
<protein>
    <recommendedName>
        <fullName evidence="4">Lipoprotein</fullName>
    </recommendedName>
</protein>
<keyword evidence="1" id="KW-0732">Signal</keyword>
<evidence type="ECO:0000313" key="3">
    <source>
        <dbReference type="Proteomes" id="UP001175147"/>
    </source>
</evidence>
<name>A0ABT8YZF7_9SPIR</name>
<keyword evidence="3" id="KW-1185">Reference proteome</keyword>
<accession>A0ABT8YZF7</accession>
<dbReference type="PROSITE" id="PS51257">
    <property type="entry name" value="PROKAR_LIPOPROTEIN"/>
    <property type="match status" value="1"/>
</dbReference>
<dbReference type="EMBL" id="JAUPBM010000169">
    <property type="protein sequence ID" value="MDO7021269.1"/>
    <property type="molecule type" value="Genomic_DNA"/>
</dbReference>
<evidence type="ECO:0000313" key="2">
    <source>
        <dbReference type="EMBL" id="MDO7021269.1"/>
    </source>
</evidence>
<evidence type="ECO:0000256" key="1">
    <source>
        <dbReference type="SAM" id="SignalP"/>
    </source>
</evidence>
<dbReference type="Proteomes" id="UP001175147">
    <property type="component" value="Unassembled WGS sequence"/>
</dbReference>
<gene>
    <name evidence="2" type="ORF">Q5M86_10850</name>
</gene>
<feature type="signal peptide" evidence="1">
    <location>
        <begin position="1"/>
        <end position="23"/>
    </location>
</feature>
<reference evidence="2" key="1">
    <citation type="submission" date="2023-07" db="EMBL/GenBank/DDBJ databases">
        <title>Mucosal microbiota of week-old chicken and adult hens.</title>
        <authorList>
            <person name="Volf J."/>
            <person name="Karasova D."/>
            <person name="Crhanova M."/>
            <person name="Faldynova M."/>
            <person name="Prikrylova H."/>
            <person name="Zeman M."/>
            <person name="Babak V."/>
            <person name="Rajova J."/>
            <person name="Rychlik I."/>
        </authorList>
    </citation>
    <scope>NUCLEOTIDE SEQUENCE</scope>
    <source>
        <strain evidence="2">ET902</strain>
    </source>
</reference>
<proteinExistence type="predicted"/>
<organism evidence="2 3">
    <name type="scientific">Brachyspira innocens</name>
    <dbReference type="NCBI Taxonomy" id="13264"/>
    <lineage>
        <taxon>Bacteria</taxon>
        <taxon>Pseudomonadati</taxon>
        <taxon>Spirochaetota</taxon>
        <taxon>Spirochaetia</taxon>
        <taxon>Brachyspirales</taxon>
        <taxon>Brachyspiraceae</taxon>
        <taxon>Brachyspira</taxon>
    </lineage>
</organism>
<dbReference type="RefSeq" id="WP_304385668.1">
    <property type="nucleotide sequence ID" value="NZ_JAUPBL010000069.1"/>
</dbReference>
<evidence type="ECO:0008006" key="4">
    <source>
        <dbReference type="Google" id="ProtNLM"/>
    </source>
</evidence>
<comment type="caution">
    <text evidence="2">The sequence shown here is derived from an EMBL/GenBank/DDBJ whole genome shotgun (WGS) entry which is preliminary data.</text>
</comment>